<name>A0A518EKU4_9BACT</name>
<protein>
    <recommendedName>
        <fullName evidence="5">Secreted protein</fullName>
    </recommendedName>
</protein>
<gene>
    <name evidence="3" type="ORF">Poly30_01950</name>
</gene>
<feature type="signal peptide" evidence="2">
    <location>
        <begin position="1"/>
        <end position="18"/>
    </location>
</feature>
<evidence type="ECO:0008006" key="5">
    <source>
        <dbReference type="Google" id="ProtNLM"/>
    </source>
</evidence>
<organism evidence="3 4">
    <name type="scientific">Saltatorellus ferox</name>
    <dbReference type="NCBI Taxonomy" id="2528018"/>
    <lineage>
        <taxon>Bacteria</taxon>
        <taxon>Pseudomonadati</taxon>
        <taxon>Planctomycetota</taxon>
        <taxon>Planctomycetia</taxon>
        <taxon>Planctomycetia incertae sedis</taxon>
        <taxon>Saltatorellus</taxon>
    </lineage>
</organism>
<feature type="chain" id="PRO_5021945161" description="Secreted protein" evidence="2">
    <location>
        <begin position="19"/>
        <end position="210"/>
    </location>
</feature>
<keyword evidence="2" id="KW-0732">Signal</keyword>
<proteinExistence type="predicted"/>
<reference evidence="3 4" key="1">
    <citation type="submission" date="2019-02" db="EMBL/GenBank/DDBJ databases">
        <title>Deep-cultivation of Planctomycetes and their phenomic and genomic characterization uncovers novel biology.</title>
        <authorList>
            <person name="Wiegand S."/>
            <person name="Jogler M."/>
            <person name="Boedeker C."/>
            <person name="Pinto D."/>
            <person name="Vollmers J."/>
            <person name="Rivas-Marin E."/>
            <person name="Kohn T."/>
            <person name="Peeters S.H."/>
            <person name="Heuer A."/>
            <person name="Rast P."/>
            <person name="Oberbeckmann S."/>
            <person name="Bunk B."/>
            <person name="Jeske O."/>
            <person name="Meyerdierks A."/>
            <person name="Storesund J.E."/>
            <person name="Kallscheuer N."/>
            <person name="Luecker S."/>
            <person name="Lage O.M."/>
            <person name="Pohl T."/>
            <person name="Merkel B.J."/>
            <person name="Hornburger P."/>
            <person name="Mueller R.-W."/>
            <person name="Bruemmer F."/>
            <person name="Labrenz M."/>
            <person name="Spormann A.M."/>
            <person name="Op den Camp H."/>
            <person name="Overmann J."/>
            <person name="Amann R."/>
            <person name="Jetten M.S.M."/>
            <person name="Mascher T."/>
            <person name="Medema M.H."/>
            <person name="Devos D.P."/>
            <person name="Kaster A.-K."/>
            <person name="Ovreas L."/>
            <person name="Rohde M."/>
            <person name="Galperin M.Y."/>
            <person name="Jogler C."/>
        </authorList>
    </citation>
    <scope>NUCLEOTIDE SEQUENCE [LARGE SCALE GENOMIC DNA]</scope>
    <source>
        <strain evidence="3 4">Poly30</strain>
    </source>
</reference>
<sequence precursor="true">MNSLIFAMSALAAAPQSADLTEVLLLAGDTLMTSSGPLEVLSLGGPIAGLDGGWLTTVSLDDPRGTSAPSWGSRPVASQGPSSSSGRAGSSTDRNSKRCVDTPVAVAWGPIHRYTHPHRPLGSARAAIGLFGQRNSPDFPLSERHHRFASPRPAASTLPKALAVVVSSSTIARAPLFRSALLPEVQPPLPRRHRYSDLGLCRWGTARPWR</sequence>
<dbReference type="EMBL" id="CP036434">
    <property type="protein sequence ID" value="QDV04702.1"/>
    <property type="molecule type" value="Genomic_DNA"/>
</dbReference>
<evidence type="ECO:0000313" key="4">
    <source>
        <dbReference type="Proteomes" id="UP000320390"/>
    </source>
</evidence>
<keyword evidence="4" id="KW-1185">Reference proteome</keyword>
<feature type="region of interest" description="Disordered" evidence="1">
    <location>
        <begin position="61"/>
        <end position="98"/>
    </location>
</feature>
<dbReference type="Proteomes" id="UP000320390">
    <property type="component" value="Chromosome"/>
</dbReference>
<accession>A0A518EKU4</accession>
<feature type="compositionally biased region" description="Low complexity" evidence="1">
    <location>
        <begin position="73"/>
        <end position="91"/>
    </location>
</feature>
<evidence type="ECO:0000256" key="1">
    <source>
        <dbReference type="SAM" id="MobiDB-lite"/>
    </source>
</evidence>
<evidence type="ECO:0000313" key="3">
    <source>
        <dbReference type="EMBL" id="QDV04702.1"/>
    </source>
</evidence>
<evidence type="ECO:0000256" key="2">
    <source>
        <dbReference type="SAM" id="SignalP"/>
    </source>
</evidence>
<dbReference type="AlphaFoldDB" id="A0A518EKU4"/>